<reference evidence="1 2" key="2">
    <citation type="submission" date="2018-11" db="EMBL/GenBank/DDBJ databases">
        <authorList>
            <consortium name="Pathogen Informatics"/>
        </authorList>
    </citation>
    <scope>NUCLEOTIDE SEQUENCE [LARGE SCALE GENOMIC DNA]</scope>
</reference>
<evidence type="ECO:0000313" key="2">
    <source>
        <dbReference type="Proteomes" id="UP000267096"/>
    </source>
</evidence>
<name>A0A0M3JAH9_ANISI</name>
<dbReference type="SUPFAM" id="SSF57850">
    <property type="entry name" value="RING/U-box"/>
    <property type="match status" value="1"/>
</dbReference>
<dbReference type="WBParaSite" id="ASIM_0000459901-mRNA-1">
    <property type="protein sequence ID" value="ASIM_0000459901-mRNA-1"/>
    <property type="gene ID" value="ASIM_0000459901"/>
</dbReference>
<proteinExistence type="predicted"/>
<accession>A0A0M3JAH9</accession>
<sequence>MSELKERRASEIPGFRWILCNTCGKTAVGGAILFVSGCGHVHCSACLRNLASRTPQRYESDVENNCVDDVTKRRRILFRNSVFKLFRILNTVNISMTISGTQKPLTS</sequence>
<protein>
    <submittedName>
        <fullName evidence="3">Zf-C3HC4 domain-containing protein</fullName>
    </submittedName>
</protein>
<dbReference type="EMBL" id="UYRR01007643">
    <property type="protein sequence ID" value="VDK23787.1"/>
    <property type="molecule type" value="Genomic_DNA"/>
</dbReference>
<evidence type="ECO:0000313" key="1">
    <source>
        <dbReference type="EMBL" id="VDK23787.1"/>
    </source>
</evidence>
<dbReference type="AlphaFoldDB" id="A0A0M3JAH9"/>
<keyword evidence="2" id="KW-1185">Reference proteome</keyword>
<dbReference type="Proteomes" id="UP000267096">
    <property type="component" value="Unassembled WGS sequence"/>
</dbReference>
<organism evidence="3">
    <name type="scientific">Anisakis simplex</name>
    <name type="common">Herring worm</name>
    <dbReference type="NCBI Taxonomy" id="6269"/>
    <lineage>
        <taxon>Eukaryota</taxon>
        <taxon>Metazoa</taxon>
        <taxon>Ecdysozoa</taxon>
        <taxon>Nematoda</taxon>
        <taxon>Chromadorea</taxon>
        <taxon>Rhabditida</taxon>
        <taxon>Spirurina</taxon>
        <taxon>Ascaridomorpha</taxon>
        <taxon>Ascaridoidea</taxon>
        <taxon>Anisakidae</taxon>
        <taxon>Anisakis</taxon>
        <taxon>Anisakis simplex complex</taxon>
    </lineage>
</organism>
<evidence type="ECO:0000313" key="3">
    <source>
        <dbReference type="WBParaSite" id="ASIM_0000459901-mRNA-1"/>
    </source>
</evidence>
<reference evidence="3" key="1">
    <citation type="submission" date="2017-02" db="UniProtKB">
        <authorList>
            <consortium name="WormBaseParasite"/>
        </authorList>
    </citation>
    <scope>IDENTIFICATION</scope>
</reference>
<gene>
    <name evidence="1" type="ORF">ASIM_LOCUS4408</name>
</gene>